<organism evidence="3 4">
    <name type="scientific">Fadolivirus FV1/VV64</name>
    <dbReference type="NCBI Taxonomy" id="3070911"/>
    <lineage>
        <taxon>Viruses</taxon>
        <taxon>Varidnaviria</taxon>
        <taxon>Bamfordvirae</taxon>
        <taxon>Nucleocytoviricota</taxon>
        <taxon>Megaviricetes</taxon>
        <taxon>Imitervirales</taxon>
        <taxon>Mimiviridae</taxon>
        <taxon>Klosneuvirinae</taxon>
        <taxon>Fadolivirus</taxon>
        <taxon>Fadolivirus algeromassiliense</taxon>
    </lineage>
</organism>
<proteinExistence type="predicted"/>
<dbReference type="SUPFAM" id="SSF52058">
    <property type="entry name" value="L domain-like"/>
    <property type="match status" value="1"/>
</dbReference>
<protein>
    <submittedName>
        <fullName evidence="3">Leucine-rich repeat protein</fullName>
    </submittedName>
</protein>
<keyword evidence="2" id="KW-0677">Repeat</keyword>
<gene>
    <name evidence="3" type="ORF">Fadolivirus_1_301</name>
</gene>
<evidence type="ECO:0000313" key="4">
    <source>
        <dbReference type="Proteomes" id="UP001162001"/>
    </source>
</evidence>
<dbReference type="Gene3D" id="3.80.10.10">
    <property type="entry name" value="Ribonuclease Inhibitor"/>
    <property type="match status" value="1"/>
</dbReference>
<evidence type="ECO:0000256" key="1">
    <source>
        <dbReference type="ARBA" id="ARBA00022614"/>
    </source>
</evidence>
<dbReference type="PANTHER" id="PTHR47114">
    <property type="match status" value="1"/>
</dbReference>
<dbReference type="InterPro" id="IPR001611">
    <property type="entry name" value="Leu-rich_rpt"/>
</dbReference>
<dbReference type="EMBL" id="MT418680">
    <property type="protein sequence ID" value="QKF93759.1"/>
    <property type="molecule type" value="Genomic_DNA"/>
</dbReference>
<keyword evidence="4" id="KW-1185">Reference proteome</keyword>
<dbReference type="PANTHER" id="PTHR47114:SF2">
    <property type="entry name" value="OLIGODENDROCYTE-MYELIN GLYCOPROTEIN"/>
    <property type="match status" value="1"/>
</dbReference>
<reference evidence="3 4" key="1">
    <citation type="submission" date="2020-04" db="EMBL/GenBank/DDBJ databases">
        <title>Advantages and limits of metagenomic assembly and binning of a giant virus.</title>
        <authorList>
            <person name="Schulz F."/>
            <person name="Andreani J."/>
            <person name="Francis R."/>
            <person name="Boudjemaa H."/>
            <person name="Bou Khalil J.Y."/>
            <person name="Lee J."/>
            <person name="La Scola B."/>
            <person name="Woyke T."/>
        </authorList>
    </citation>
    <scope>NUCLEOTIDE SEQUENCE [LARGE SCALE GENOMIC DNA]</scope>
    <source>
        <strain evidence="3 4">FV1/VV64</strain>
    </source>
</reference>
<accession>A0A7D3QVP7</accession>
<dbReference type="InterPro" id="IPR032675">
    <property type="entry name" value="LRR_dom_sf"/>
</dbReference>
<sequence length="325" mass="38295">MNNIIDTETAKEYEYKLNDKRLIKMHRDKHISIYGDDSGFKNSILITGNDLKYKSKNYNDIDIKRLKDKSDDKDLLEYRLNECKNNNYSMLDLSHLGLKKLPDLPKKITDNVNYLFLNENEFSHIDDLSIFKELIVLDLCENNLTTLPILPEKIEELLIKHNYISSIDELSQCDYLKRLDCSNNTIKKIPMIDSLEILRCDQNVITEIPRLINIIKLSCSDNQLKNLNDMPYVEIIDCEKNFIETIEGYKNLKELYCNKTNVNCIRNLPKLEVLHCYKSNFTQLEYIQTLKELLCDYRDDLVLSKFYTIINSDVFKNSIVLIEFK</sequence>
<dbReference type="Proteomes" id="UP001162001">
    <property type="component" value="Segment"/>
</dbReference>
<keyword evidence="1" id="KW-0433">Leucine-rich repeat</keyword>
<dbReference type="PROSITE" id="PS51450">
    <property type="entry name" value="LRR"/>
    <property type="match status" value="2"/>
</dbReference>
<dbReference type="InterPro" id="IPR051071">
    <property type="entry name" value="LRR-bact_E3_ubiq_ligases"/>
</dbReference>
<evidence type="ECO:0000313" key="3">
    <source>
        <dbReference type="EMBL" id="QKF93759.1"/>
    </source>
</evidence>
<evidence type="ECO:0000256" key="2">
    <source>
        <dbReference type="ARBA" id="ARBA00022737"/>
    </source>
</evidence>
<name>A0A7D3QVP7_9VIRU</name>